<evidence type="ECO:0000256" key="11">
    <source>
        <dbReference type="ARBA" id="ARBA00023237"/>
    </source>
</evidence>
<evidence type="ECO:0000256" key="9">
    <source>
        <dbReference type="ARBA" id="ARBA00023139"/>
    </source>
</evidence>
<evidence type="ECO:0000256" key="12">
    <source>
        <dbReference type="ARBA" id="ARBA00023288"/>
    </source>
</evidence>
<comment type="caution">
    <text evidence="14">The sequence shown here is derived from an EMBL/GenBank/DDBJ whole genome shotgun (WGS) entry which is preliminary data.</text>
</comment>
<evidence type="ECO:0000256" key="3">
    <source>
        <dbReference type="ARBA" id="ARBA00011245"/>
    </source>
</evidence>
<organism evidence="14 15">
    <name type="scientific">Geoanaerobacter pelophilus</name>
    <dbReference type="NCBI Taxonomy" id="60036"/>
    <lineage>
        <taxon>Bacteria</taxon>
        <taxon>Pseudomonadati</taxon>
        <taxon>Thermodesulfobacteriota</taxon>
        <taxon>Desulfuromonadia</taxon>
        <taxon>Geobacterales</taxon>
        <taxon>Geobacteraceae</taxon>
        <taxon>Geoanaerobacter</taxon>
    </lineage>
</organism>
<evidence type="ECO:0000256" key="5">
    <source>
        <dbReference type="ARBA" id="ARBA00022448"/>
    </source>
</evidence>
<feature type="signal peptide" evidence="13">
    <location>
        <begin position="1"/>
        <end position="25"/>
    </location>
</feature>
<evidence type="ECO:0000313" key="15">
    <source>
        <dbReference type="Proteomes" id="UP000811899"/>
    </source>
</evidence>
<dbReference type="PROSITE" id="PS51257">
    <property type="entry name" value="PROKAR_LIPOPROTEIN"/>
    <property type="match status" value="1"/>
</dbReference>
<evidence type="ECO:0000256" key="10">
    <source>
        <dbReference type="ARBA" id="ARBA00023186"/>
    </source>
</evidence>
<accession>A0AAW4L2X0</accession>
<evidence type="ECO:0000256" key="8">
    <source>
        <dbReference type="ARBA" id="ARBA00023136"/>
    </source>
</evidence>
<protein>
    <recommendedName>
        <fullName evidence="4">Outer-membrane lipoprotein LolB</fullName>
    </recommendedName>
</protein>
<keyword evidence="15" id="KW-1185">Reference proteome</keyword>
<comment type="similarity">
    <text evidence="2">Belongs to the LolB family.</text>
</comment>
<proteinExistence type="inferred from homology"/>
<evidence type="ECO:0000256" key="1">
    <source>
        <dbReference type="ARBA" id="ARBA00004442"/>
    </source>
</evidence>
<keyword evidence="8" id="KW-0472">Membrane</keyword>
<sequence>MNYRVFMVIMVMPLLLFGCAARSVAVTVPLNPAATINTLTSSVALSIKAGEKGLSGRGYLIMRSPDQFRLVILSPFGTTVAEMFLNGDHLLYVASSQNLAYQGLLSDLPNAPALQGWRLLRWTTERVFPEKAGQEHLSRRRADGERETIDFDSQGLVLKKNVDGDEVRYEGYQSVDGVPVPTTIEITDRLGITVRITLDEPEVNTALDEKAFVPVLEGVTVLPLSQFPVS</sequence>
<evidence type="ECO:0000256" key="2">
    <source>
        <dbReference type="ARBA" id="ARBA00009696"/>
    </source>
</evidence>
<keyword evidence="7" id="KW-0653">Protein transport</keyword>
<evidence type="ECO:0000313" key="14">
    <source>
        <dbReference type="EMBL" id="MBT0663338.1"/>
    </source>
</evidence>
<dbReference type="Proteomes" id="UP000811899">
    <property type="component" value="Unassembled WGS sequence"/>
</dbReference>
<feature type="chain" id="PRO_5043599093" description="Outer-membrane lipoprotein LolB" evidence="13">
    <location>
        <begin position="26"/>
        <end position="230"/>
    </location>
</feature>
<keyword evidence="11" id="KW-0998">Cell outer membrane</keyword>
<dbReference type="InterPro" id="IPR004565">
    <property type="entry name" value="OM_lipoprot_LolB"/>
</dbReference>
<dbReference type="GO" id="GO:0015031">
    <property type="term" value="P:protein transport"/>
    <property type="evidence" value="ECO:0007669"/>
    <property type="project" value="UniProtKB-KW"/>
</dbReference>
<dbReference type="Pfam" id="PF03550">
    <property type="entry name" value="LolB"/>
    <property type="match status" value="1"/>
</dbReference>
<comment type="subcellular location">
    <subcellularLocation>
        <location evidence="1">Cell outer membrane</location>
    </subcellularLocation>
</comment>
<evidence type="ECO:0000256" key="4">
    <source>
        <dbReference type="ARBA" id="ARBA00016202"/>
    </source>
</evidence>
<comment type="subunit">
    <text evidence="3">Monomer.</text>
</comment>
<evidence type="ECO:0000256" key="7">
    <source>
        <dbReference type="ARBA" id="ARBA00022927"/>
    </source>
</evidence>
<name>A0AAW4L2X0_9BACT</name>
<dbReference type="AlphaFoldDB" id="A0AAW4L2X0"/>
<keyword evidence="5" id="KW-0813">Transport</keyword>
<dbReference type="SUPFAM" id="SSF89392">
    <property type="entry name" value="Prokaryotic lipoproteins and lipoprotein localization factors"/>
    <property type="match status" value="1"/>
</dbReference>
<keyword evidence="12 14" id="KW-0449">Lipoprotein</keyword>
<dbReference type="RefSeq" id="WP_214170083.1">
    <property type="nucleotide sequence ID" value="NZ_JAHCVJ010000001.1"/>
</dbReference>
<reference evidence="14 15" key="1">
    <citation type="submission" date="2021-05" db="EMBL/GenBank/DDBJ databases">
        <title>The draft genome of Geobacter pelophilus DSM 12255.</title>
        <authorList>
            <person name="Xu Z."/>
            <person name="Masuda Y."/>
            <person name="Itoh H."/>
            <person name="Senoo K."/>
        </authorList>
    </citation>
    <scope>NUCLEOTIDE SEQUENCE [LARGE SCALE GENOMIC DNA]</scope>
    <source>
        <strain evidence="14 15">DSM 12255</strain>
    </source>
</reference>
<keyword evidence="6 13" id="KW-0732">Signal</keyword>
<keyword evidence="10" id="KW-0143">Chaperone</keyword>
<evidence type="ECO:0000256" key="13">
    <source>
        <dbReference type="SAM" id="SignalP"/>
    </source>
</evidence>
<evidence type="ECO:0000256" key="6">
    <source>
        <dbReference type="ARBA" id="ARBA00022729"/>
    </source>
</evidence>
<dbReference type="GO" id="GO:0009279">
    <property type="term" value="C:cell outer membrane"/>
    <property type="evidence" value="ECO:0007669"/>
    <property type="project" value="UniProtKB-SubCell"/>
</dbReference>
<dbReference type="Gene3D" id="2.50.20.10">
    <property type="entry name" value="Lipoprotein localisation LolA/LolB/LppX"/>
    <property type="match status" value="1"/>
</dbReference>
<gene>
    <name evidence="14" type="ORF">KI809_03400</name>
</gene>
<keyword evidence="9" id="KW-0564">Palmitate</keyword>
<dbReference type="EMBL" id="JAHCVJ010000001">
    <property type="protein sequence ID" value="MBT0663338.1"/>
    <property type="molecule type" value="Genomic_DNA"/>
</dbReference>
<dbReference type="InterPro" id="IPR029046">
    <property type="entry name" value="LolA/LolB/LppX"/>
</dbReference>